<reference evidence="6" key="1">
    <citation type="submission" date="2017-12" db="EMBL/GenBank/DDBJ databases">
        <title>Genomic analysis of Paracoccus sp. CBA4604.</title>
        <authorList>
            <person name="Roh S.W."/>
            <person name="Kim J.Y."/>
            <person name="Kim J.S."/>
        </authorList>
    </citation>
    <scope>NUCLEOTIDE SEQUENCE [LARGE SCALE GENOMIC DNA]</scope>
    <source>
        <strain evidence="6">CBA4604</strain>
    </source>
</reference>
<keyword evidence="6" id="KW-1185">Reference proteome</keyword>
<evidence type="ECO:0000313" key="6">
    <source>
        <dbReference type="Proteomes" id="UP000234882"/>
    </source>
</evidence>
<dbReference type="PANTHER" id="PTHR36510:SF1">
    <property type="entry name" value="GLUTAMATE--CYSTEINE LIGASE 2-RELATED"/>
    <property type="match status" value="1"/>
</dbReference>
<dbReference type="GO" id="GO:0005524">
    <property type="term" value="F:ATP binding"/>
    <property type="evidence" value="ECO:0007669"/>
    <property type="project" value="UniProtKB-KW"/>
</dbReference>
<dbReference type="SUPFAM" id="SSF55931">
    <property type="entry name" value="Glutamine synthetase/guanido kinase"/>
    <property type="match status" value="1"/>
</dbReference>
<dbReference type="Proteomes" id="UP000234882">
    <property type="component" value="Chromosome"/>
</dbReference>
<evidence type="ECO:0000256" key="4">
    <source>
        <dbReference type="HAMAP-Rule" id="MF_01609"/>
    </source>
</evidence>
<dbReference type="Pfam" id="PF04107">
    <property type="entry name" value="GCS2"/>
    <property type="match status" value="1"/>
</dbReference>
<comment type="catalytic activity">
    <reaction evidence="4">
        <text>L-cysteine + L-glutamate + ATP = gamma-L-glutamyl-L-cysteine + ADP + phosphate + H(+)</text>
        <dbReference type="Rhea" id="RHEA:13285"/>
        <dbReference type="ChEBI" id="CHEBI:15378"/>
        <dbReference type="ChEBI" id="CHEBI:29985"/>
        <dbReference type="ChEBI" id="CHEBI:30616"/>
        <dbReference type="ChEBI" id="CHEBI:35235"/>
        <dbReference type="ChEBI" id="CHEBI:43474"/>
        <dbReference type="ChEBI" id="CHEBI:58173"/>
        <dbReference type="ChEBI" id="CHEBI:456216"/>
        <dbReference type="EC" id="6.3.2.2"/>
    </reaction>
</comment>
<dbReference type="InterPro" id="IPR014746">
    <property type="entry name" value="Gln_synth/guanido_kin_cat_dom"/>
</dbReference>
<dbReference type="InterPro" id="IPR011793">
    <property type="entry name" value="YbdK"/>
</dbReference>
<name>A0A2K9MFI3_9RHOB</name>
<dbReference type="KEGG" id="paru:CYR75_09040"/>
<dbReference type="GO" id="GO:0042398">
    <property type="term" value="P:modified amino acid biosynthetic process"/>
    <property type="evidence" value="ECO:0007669"/>
    <property type="project" value="InterPro"/>
</dbReference>
<keyword evidence="3 4" id="KW-0067">ATP-binding</keyword>
<dbReference type="EC" id="6.3.2.2" evidence="4"/>
<dbReference type="PANTHER" id="PTHR36510">
    <property type="entry name" value="GLUTAMATE--CYSTEINE LIGASE 2-RELATED"/>
    <property type="match status" value="1"/>
</dbReference>
<dbReference type="AlphaFoldDB" id="A0A2K9MFI3"/>
<dbReference type="NCBIfam" id="TIGR02050">
    <property type="entry name" value="gshA_cyan_rel"/>
    <property type="match status" value="1"/>
</dbReference>
<dbReference type="Gene3D" id="3.30.590.20">
    <property type="match status" value="1"/>
</dbReference>
<keyword evidence="1 4" id="KW-0436">Ligase</keyword>
<organism evidence="5 6">
    <name type="scientific">Paracoccus jeotgali</name>
    <dbReference type="NCBI Taxonomy" id="2065379"/>
    <lineage>
        <taxon>Bacteria</taxon>
        <taxon>Pseudomonadati</taxon>
        <taxon>Pseudomonadota</taxon>
        <taxon>Alphaproteobacteria</taxon>
        <taxon>Rhodobacterales</taxon>
        <taxon>Paracoccaceae</taxon>
        <taxon>Paracoccus</taxon>
    </lineage>
</organism>
<comment type="function">
    <text evidence="4">ATP-dependent carboxylate-amine ligase which exhibits weak glutamate--cysteine ligase activity.</text>
</comment>
<evidence type="ECO:0000256" key="2">
    <source>
        <dbReference type="ARBA" id="ARBA00022741"/>
    </source>
</evidence>
<accession>A0A2K9MFI3</accession>
<dbReference type="HAMAP" id="MF_01609">
    <property type="entry name" value="Glu_cys_ligase_2"/>
    <property type="match status" value="1"/>
</dbReference>
<dbReference type="InterPro" id="IPR050141">
    <property type="entry name" value="GCL_type2/YbdK_subfam"/>
</dbReference>
<dbReference type="OrthoDB" id="9769628at2"/>
<dbReference type="GO" id="GO:0004357">
    <property type="term" value="F:glutamate-cysteine ligase activity"/>
    <property type="evidence" value="ECO:0007669"/>
    <property type="project" value="UniProtKB-EC"/>
</dbReference>
<sequence length="380" mass="42687">MTEAPAFSLGIEEEYLLVDPDTGNLRPAPQGLLDDCRSVLGDRVTPEYLQSQIEVGTSVCTNIAQARTELTELRQVVADKARALGVTPISASCHPFADWRSQHHTSKERYDQQREDMAAVARRMVVCGMHVHIGIEDREQRIDLMNQFTYFLPHLLALSASSPFWRGEDTGLASYRLTVFGNMPRTGFPPRFDSFDDFERNVARLQQLDLLEDASKIWWDLRPSAHFPTIETRICDASPRLEQTLTLAALCQSTLRMLWRLGRQNQQWRLYDNFLLGENRWRAIRHGVTGGLIDFAQGTIRPMPELLDEWIELIAEDADALGCLAEITAARSMLDQGNAAEAQRATDARARAKGQDNHQALRTVVAELAAAFDPDPAEAG</sequence>
<dbReference type="NCBIfam" id="NF010039">
    <property type="entry name" value="PRK13515.1"/>
    <property type="match status" value="1"/>
</dbReference>
<dbReference type="InterPro" id="IPR006336">
    <property type="entry name" value="GCS2"/>
</dbReference>
<evidence type="ECO:0000256" key="1">
    <source>
        <dbReference type="ARBA" id="ARBA00022598"/>
    </source>
</evidence>
<keyword evidence="2 4" id="KW-0547">Nucleotide-binding</keyword>
<gene>
    <name evidence="5" type="ORF">CYR75_09040</name>
</gene>
<dbReference type="RefSeq" id="WP_101499745.1">
    <property type="nucleotide sequence ID" value="NZ_CP025583.1"/>
</dbReference>
<evidence type="ECO:0000313" key="5">
    <source>
        <dbReference type="EMBL" id="AUM74399.1"/>
    </source>
</evidence>
<proteinExistence type="inferred from homology"/>
<evidence type="ECO:0000256" key="3">
    <source>
        <dbReference type="ARBA" id="ARBA00022840"/>
    </source>
</evidence>
<protein>
    <recommendedName>
        <fullName evidence="4">Putative glutamate--cysteine ligase 2</fullName>
        <ecNumber evidence="4">6.3.2.2</ecNumber>
    </recommendedName>
    <alternativeName>
        <fullName evidence="4">Gamma-glutamylcysteine synthetase 2</fullName>
        <shortName evidence="4">GCS 2</shortName>
        <shortName evidence="4">Gamma-GCS 2</shortName>
    </alternativeName>
</protein>
<dbReference type="EMBL" id="CP025583">
    <property type="protein sequence ID" value="AUM74399.1"/>
    <property type="molecule type" value="Genomic_DNA"/>
</dbReference>
<comment type="similarity">
    <text evidence="4">Belongs to the glutamate--cysteine ligase type 2 family. YbdK subfamily.</text>
</comment>